<proteinExistence type="predicted"/>
<reference evidence="2 3" key="1">
    <citation type="submission" date="2017-03" db="EMBL/GenBank/DDBJ databases">
        <title>WGS assembly of Porphyra umbilicalis.</title>
        <authorList>
            <person name="Brawley S.H."/>
            <person name="Blouin N.A."/>
            <person name="Ficko-Blean E."/>
            <person name="Wheeler G.L."/>
            <person name="Lohr M."/>
            <person name="Goodson H.V."/>
            <person name="Jenkins J.W."/>
            <person name="Blaby-Haas C.E."/>
            <person name="Helliwell K.E."/>
            <person name="Chan C."/>
            <person name="Marriage T."/>
            <person name="Bhattacharya D."/>
            <person name="Klein A.S."/>
            <person name="Badis Y."/>
            <person name="Brodie J."/>
            <person name="Cao Y."/>
            <person name="Collen J."/>
            <person name="Dittami S.M."/>
            <person name="Gachon C.M."/>
            <person name="Green B.R."/>
            <person name="Karpowicz S."/>
            <person name="Kim J.W."/>
            <person name="Kudahl U."/>
            <person name="Lin S."/>
            <person name="Michel G."/>
            <person name="Mittag M."/>
            <person name="Olson B.J."/>
            <person name="Pangilinan J."/>
            <person name="Peng Y."/>
            <person name="Qiu H."/>
            <person name="Shu S."/>
            <person name="Singer J.T."/>
            <person name="Smith A.G."/>
            <person name="Sprecher B.N."/>
            <person name="Wagner V."/>
            <person name="Wang W."/>
            <person name="Wang Z.-Y."/>
            <person name="Yan J."/>
            <person name="Yarish C."/>
            <person name="Zoeuner-Riek S."/>
            <person name="Zhuang Y."/>
            <person name="Zou Y."/>
            <person name="Lindquist E.A."/>
            <person name="Grimwood J."/>
            <person name="Barry K."/>
            <person name="Rokhsar D.S."/>
            <person name="Schmutz J."/>
            <person name="Stiller J.W."/>
            <person name="Grossman A.R."/>
            <person name="Prochnik S.E."/>
        </authorList>
    </citation>
    <scope>NUCLEOTIDE SEQUENCE [LARGE SCALE GENOMIC DNA]</scope>
    <source>
        <strain evidence="2">4086291</strain>
    </source>
</reference>
<protein>
    <submittedName>
        <fullName evidence="2">Uncharacterized protein</fullName>
    </submittedName>
</protein>
<feature type="compositionally biased region" description="Acidic residues" evidence="1">
    <location>
        <begin position="487"/>
        <end position="516"/>
    </location>
</feature>
<gene>
    <name evidence="2" type="ORF">BU14_0146s0011</name>
</gene>
<evidence type="ECO:0000313" key="2">
    <source>
        <dbReference type="EMBL" id="OSX77520.1"/>
    </source>
</evidence>
<dbReference type="Proteomes" id="UP000218209">
    <property type="component" value="Unassembled WGS sequence"/>
</dbReference>
<dbReference type="EMBL" id="KV918836">
    <property type="protein sequence ID" value="OSX77520.1"/>
    <property type="molecule type" value="Genomic_DNA"/>
</dbReference>
<accession>A0A1X6P9S4</accession>
<feature type="region of interest" description="Disordered" evidence="1">
    <location>
        <begin position="480"/>
        <end position="516"/>
    </location>
</feature>
<keyword evidence="3" id="KW-1185">Reference proteome</keyword>
<sequence>MTAGTHQVITLFLKCRRLGYKVAGGKKGISAVTLKDYTSGLTFLFGAAKVDGHGGIEKVVVDCAGTASPWGLEGINELEAERKLRVDAGTHVGNLMSTDDLKDFRGATQKDARHSGEHSLSSAPVTPAVMEALHNELVVKHVPDMSATDNPVEQTMRRTLATSATSGKDDAVTPQSIVQADFLTYIFYVFAFVTIARPVSLIHLAFCDISLPDLMLANEQEFFNRHQHFRFVNIQLRIVKTGTSTVDVMSVRIFSYFSSVTAKDVEELGSDAHVQCPSEHLNVPQLFMTLLLFACSAPGVGVDMGMLHEQPLFPSMLARSVSGAVSFFKRRSETEINARLIADLGRIGMAFMNGKRACRMYGFRRGGAQFLLDLTGKFEQVMRLVGLTVTSSSILSFLTAMNGRGTLRSTLRSFRRDEVMQIVAQFASTYSRWTVGVVKGVVHRAMGETGEVDHAVLASLEEENVKVLCTLLTEYVLELRNGKEEDNGREEESVEEDCGEDGETEGGGDEDKTDSE</sequence>
<organism evidence="2 3">
    <name type="scientific">Porphyra umbilicalis</name>
    <name type="common">Purple laver</name>
    <name type="synonym">Red alga</name>
    <dbReference type="NCBI Taxonomy" id="2786"/>
    <lineage>
        <taxon>Eukaryota</taxon>
        <taxon>Rhodophyta</taxon>
        <taxon>Bangiophyceae</taxon>
        <taxon>Bangiales</taxon>
        <taxon>Bangiaceae</taxon>
        <taxon>Porphyra</taxon>
    </lineage>
</organism>
<evidence type="ECO:0000256" key="1">
    <source>
        <dbReference type="SAM" id="MobiDB-lite"/>
    </source>
</evidence>
<evidence type="ECO:0000313" key="3">
    <source>
        <dbReference type="Proteomes" id="UP000218209"/>
    </source>
</evidence>
<dbReference type="AlphaFoldDB" id="A0A1X6P9S4"/>
<name>A0A1X6P9S4_PORUM</name>